<evidence type="ECO:0000313" key="4">
    <source>
        <dbReference type="Proteomes" id="UP001235712"/>
    </source>
</evidence>
<organism evidence="3 4">
    <name type="scientific">Kineosporia succinea</name>
    <dbReference type="NCBI Taxonomy" id="84632"/>
    <lineage>
        <taxon>Bacteria</taxon>
        <taxon>Bacillati</taxon>
        <taxon>Actinomycetota</taxon>
        <taxon>Actinomycetes</taxon>
        <taxon>Kineosporiales</taxon>
        <taxon>Kineosporiaceae</taxon>
        <taxon>Kineosporia</taxon>
    </lineage>
</organism>
<feature type="transmembrane region" description="Helical" evidence="2">
    <location>
        <begin position="59"/>
        <end position="80"/>
    </location>
</feature>
<evidence type="ECO:0000313" key="3">
    <source>
        <dbReference type="EMBL" id="MDP9826012.1"/>
    </source>
</evidence>
<feature type="region of interest" description="Disordered" evidence="1">
    <location>
        <begin position="142"/>
        <end position="238"/>
    </location>
</feature>
<dbReference type="PANTHER" id="PTHR34980">
    <property type="entry name" value="INNER MEMBRANE PROTEIN-RELATED-RELATED"/>
    <property type="match status" value="1"/>
</dbReference>
<dbReference type="PANTHER" id="PTHR34980:SF2">
    <property type="entry name" value="INNER MEMBRANE PROTEIN YHAH-RELATED"/>
    <property type="match status" value="1"/>
</dbReference>
<dbReference type="EMBL" id="JAUSQZ010000001">
    <property type="protein sequence ID" value="MDP9826012.1"/>
    <property type="molecule type" value="Genomic_DNA"/>
</dbReference>
<evidence type="ECO:0000256" key="2">
    <source>
        <dbReference type="SAM" id="Phobius"/>
    </source>
</evidence>
<keyword evidence="2" id="KW-0812">Transmembrane</keyword>
<feature type="compositionally biased region" description="Gly residues" evidence="1">
    <location>
        <begin position="142"/>
        <end position="165"/>
    </location>
</feature>
<dbReference type="Pfam" id="PF05656">
    <property type="entry name" value="DUF805"/>
    <property type="match status" value="1"/>
</dbReference>
<proteinExistence type="predicted"/>
<feature type="compositionally biased region" description="Gly residues" evidence="1">
    <location>
        <begin position="189"/>
        <end position="203"/>
    </location>
</feature>
<gene>
    <name evidence="3" type="ORF">J2S57_001761</name>
</gene>
<name>A0ABT9P012_9ACTN</name>
<keyword evidence="2" id="KW-0472">Membrane</keyword>
<feature type="compositionally biased region" description="Low complexity" evidence="1">
    <location>
        <begin position="204"/>
        <end position="224"/>
    </location>
</feature>
<feature type="transmembrane region" description="Helical" evidence="2">
    <location>
        <begin position="28"/>
        <end position="53"/>
    </location>
</feature>
<evidence type="ECO:0000256" key="1">
    <source>
        <dbReference type="SAM" id="MobiDB-lite"/>
    </source>
</evidence>
<reference evidence="3 4" key="1">
    <citation type="submission" date="2023-07" db="EMBL/GenBank/DDBJ databases">
        <title>Sequencing the genomes of 1000 actinobacteria strains.</title>
        <authorList>
            <person name="Klenk H.-P."/>
        </authorList>
    </citation>
    <scope>NUCLEOTIDE SEQUENCE [LARGE SCALE GENOMIC DNA]</scope>
    <source>
        <strain evidence="3 4">DSM 44388</strain>
    </source>
</reference>
<protein>
    <submittedName>
        <fullName evidence="3">Uncharacterized membrane protein YhaH (DUF805 family)</fullName>
    </submittedName>
</protein>
<dbReference type="Proteomes" id="UP001235712">
    <property type="component" value="Unassembled WGS sequence"/>
</dbReference>
<feature type="compositionally biased region" description="Low complexity" evidence="1">
    <location>
        <begin position="166"/>
        <end position="188"/>
    </location>
</feature>
<feature type="transmembrane region" description="Helical" evidence="2">
    <location>
        <begin position="92"/>
        <end position="113"/>
    </location>
</feature>
<keyword evidence="2" id="KW-1133">Transmembrane helix</keyword>
<comment type="caution">
    <text evidence="3">The sequence shown here is derived from an EMBL/GenBank/DDBJ whole genome shotgun (WGS) entry which is preliminary data.</text>
</comment>
<accession>A0ABT9P012</accession>
<sequence length="238" mass="25723">MSIQDAVRIVLTQKYATFQGRARRSEYWWWYLAYVLGVFASLIVVGILVAILGDNALSSALLVLWYVVAVFGFLVPNLAVGVRRLHDTGRSGWWWLISIVPFGGLVLLVFMVLDSEPGSNQYGPNPKGAEGGYGQGGYGQPGYGQQAGYGQQPGYGQQAGYGQQSGYGQQQPGYGQPDQQYGQQPGYGQNQGYGENQGYGQQSGYGDQSGQYGQPGQNGQQGENGQQGYGSSGNDNWR</sequence>
<dbReference type="InterPro" id="IPR008523">
    <property type="entry name" value="DUF805"/>
</dbReference>
<keyword evidence="4" id="KW-1185">Reference proteome</keyword>